<sequence>MKLPRKPIYRILIFIIFGILIISLLNFYQKEVKNFFYKTSEPLQKTFWRAGIKLSNFFETISEIKRLKSENENLKLRNQELSAQIANLIELKKENEILREALDLGLEKEFKLSLAQITSKDTSQDFILINKGSEDGIVENMPVITSQKILVGKIYKVYKNYSRVMLITNKEVSFGGKIVGEEILGEVSGRGNLKIIFDLIPSEKEISEGDLVKTTVLGGAFPKGFLIGKIGKIQKSDVQSFYQAEISPFFDLNKLETLFIILNF</sequence>
<dbReference type="InterPro" id="IPR055342">
    <property type="entry name" value="MreC_beta-barrel_core"/>
</dbReference>
<evidence type="ECO:0000256" key="3">
    <source>
        <dbReference type="ARBA" id="ARBA00022960"/>
    </source>
</evidence>
<gene>
    <name evidence="8" type="primary">mreC</name>
    <name evidence="8" type="ORF">CO077_00025</name>
</gene>
<dbReference type="Gene3D" id="2.40.10.350">
    <property type="entry name" value="Rod shape-determining protein MreC, domain 2"/>
    <property type="match status" value="1"/>
</dbReference>
<keyword evidence="6" id="KW-0812">Transmembrane</keyword>
<evidence type="ECO:0000259" key="7">
    <source>
        <dbReference type="Pfam" id="PF04085"/>
    </source>
</evidence>
<dbReference type="Pfam" id="PF04085">
    <property type="entry name" value="MreC"/>
    <property type="match status" value="1"/>
</dbReference>
<feature type="domain" description="Rod shape-determining protein MreC beta-barrel core" evidence="7">
    <location>
        <begin position="119"/>
        <end position="261"/>
    </location>
</feature>
<dbReference type="Proteomes" id="UP000228875">
    <property type="component" value="Unassembled WGS sequence"/>
</dbReference>
<dbReference type="EMBL" id="PFTB01000001">
    <property type="protein sequence ID" value="PJB99762.1"/>
    <property type="molecule type" value="Genomic_DNA"/>
</dbReference>
<feature type="coiled-coil region" evidence="5">
    <location>
        <begin position="64"/>
        <end position="101"/>
    </location>
</feature>
<organism evidence="8 9">
    <name type="scientific">Candidatus Nealsonbacteria bacterium CG_4_9_14_0_8_um_filter_35_12</name>
    <dbReference type="NCBI Taxonomy" id="1974692"/>
    <lineage>
        <taxon>Bacteria</taxon>
        <taxon>Candidatus Nealsoniibacteriota</taxon>
    </lineage>
</organism>
<name>A0A2M8DNW8_9BACT</name>
<dbReference type="GO" id="GO:0008360">
    <property type="term" value="P:regulation of cell shape"/>
    <property type="evidence" value="ECO:0007669"/>
    <property type="project" value="UniProtKB-KW"/>
</dbReference>
<dbReference type="Gene3D" id="2.40.10.340">
    <property type="entry name" value="Rod shape-determining protein MreC, domain 1"/>
    <property type="match status" value="1"/>
</dbReference>
<proteinExistence type="inferred from homology"/>
<evidence type="ECO:0000313" key="9">
    <source>
        <dbReference type="Proteomes" id="UP000228875"/>
    </source>
</evidence>
<keyword evidence="6" id="KW-1133">Transmembrane helix</keyword>
<dbReference type="AlphaFoldDB" id="A0A2M8DNW8"/>
<evidence type="ECO:0000256" key="6">
    <source>
        <dbReference type="SAM" id="Phobius"/>
    </source>
</evidence>
<comment type="similarity">
    <text evidence="1">Belongs to the MreC family.</text>
</comment>
<feature type="transmembrane region" description="Helical" evidence="6">
    <location>
        <begin position="7"/>
        <end position="28"/>
    </location>
</feature>
<dbReference type="PANTHER" id="PTHR34138:SF1">
    <property type="entry name" value="CELL SHAPE-DETERMINING PROTEIN MREC"/>
    <property type="match status" value="1"/>
</dbReference>
<dbReference type="InterPro" id="IPR042177">
    <property type="entry name" value="Cell/Rod_1"/>
</dbReference>
<reference evidence="9" key="1">
    <citation type="submission" date="2017-09" db="EMBL/GenBank/DDBJ databases">
        <title>Depth-based differentiation of microbial function through sediment-hosted aquifers and enrichment of novel symbionts in the deep terrestrial subsurface.</title>
        <authorList>
            <person name="Probst A.J."/>
            <person name="Ladd B."/>
            <person name="Jarett J.K."/>
            <person name="Geller-Mcgrath D.E."/>
            <person name="Sieber C.M.K."/>
            <person name="Emerson J.B."/>
            <person name="Anantharaman K."/>
            <person name="Thomas B.C."/>
            <person name="Malmstrom R."/>
            <person name="Stieglmeier M."/>
            <person name="Klingl A."/>
            <person name="Woyke T."/>
            <person name="Ryan C.M."/>
            <person name="Banfield J.F."/>
        </authorList>
    </citation>
    <scope>NUCLEOTIDE SEQUENCE [LARGE SCALE GENOMIC DNA]</scope>
</reference>
<evidence type="ECO:0000313" key="8">
    <source>
        <dbReference type="EMBL" id="PJB99762.1"/>
    </source>
</evidence>
<dbReference type="NCBIfam" id="TIGR00219">
    <property type="entry name" value="mreC"/>
    <property type="match status" value="1"/>
</dbReference>
<keyword evidence="5" id="KW-0175">Coiled coil</keyword>
<accession>A0A2M8DNW8</accession>
<dbReference type="GO" id="GO:0005886">
    <property type="term" value="C:plasma membrane"/>
    <property type="evidence" value="ECO:0007669"/>
    <property type="project" value="TreeGrafter"/>
</dbReference>
<evidence type="ECO:0000256" key="4">
    <source>
        <dbReference type="ARBA" id="ARBA00032089"/>
    </source>
</evidence>
<evidence type="ECO:0000256" key="2">
    <source>
        <dbReference type="ARBA" id="ARBA00013855"/>
    </source>
</evidence>
<evidence type="ECO:0000256" key="1">
    <source>
        <dbReference type="ARBA" id="ARBA00009369"/>
    </source>
</evidence>
<comment type="caution">
    <text evidence="8">The sequence shown here is derived from an EMBL/GenBank/DDBJ whole genome shotgun (WGS) entry which is preliminary data.</text>
</comment>
<dbReference type="PANTHER" id="PTHR34138">
    <property type="entry name" value="CELL SHAPE-DETERMINING PROTEIN MREC"/>
    <property type="match status" value="1"/>
</dbReference>
<dbReference type="InterPro" id="IPR007221">
    <property type="entry name" value="MreC"/>
</dbReference>
<keyword evidence="6" id="KW-0472">Membrane</keyword>
<keyword evidence="3" id="KW-0133">Cell shape</keyword>
<dbReference type="PIRSF" id="PIRSF038471">
    <property type="entry name" value="MreC"/>
    <property type="match status" value="1"/>
</dbReference>
<dbReference type="InterPro" id="IPR042175">
    <property type="entry name" value="Cell/Rod_MreC_2"/>
</dbReference>
<protein>
    <recommendedName>
        <fullName evidence="2">Cell shape-determining protein MreC</fullName>
    </recommendedName>
    <alternativeName>
        <fullName evidence="4">Cell shape protein MreC</fullName>
    </alternativeName>
</protein>
<evidence type="ECO:0000256" key="5">
    <source>
        <dbReference type="SAM" id="Coils"/>
    </source>
</evidence>